<reference evidence="2" key="1">
    <citation type="submission" date="2022-03" db="EMBL/GenBank/DDBJ databases">
        <title>De novo assembled genomes of Belliella spp. (Cyclobacteriaceae) strains.</title>
        <authorList>
            <person name="Szabo A."/>
            <person name="Korponai K."/>
            <person name="Felfoldi T."/>
        </authorList>
    </citation>
    <scope>NUCLEOTIDE SEQUENCE</scope>
    <source>
        <strain evidence="2">DSM 107340</strain>
    </source>
</reference>
<dbReference type="RefSeq" id="WP_241275117.1">
    <property type="nucleotide sequence ID" value="NZ_JAKZGS010000008.1"/>
</dbReference>
<evidence type="ECO:0000259" key="1">
    <source>
        <dbReference type="Pfam" id="PF01541"/>
    </source>
</evidence>
<sequence>MYFVYVLSSTKTDRYYVRSTNDLEKRLRLHNLGLIPSTKGGSPEWKLVFHEVLKTVIYGAIQFMSHSPSDLENSTRRCSCALSCKASM</sequence>
<dbReference type="EMBL" id="JAKZGS010000008">
    <property type="protein sequence ID" value="MCH7398606.1"/>
    <property type="molecule type" value="Genomic_DNA"/>
</dbReference>
<proteinExistence type="predicted"/>
<gene>
    <name evidence="2" type="ORF">MM236_11425</name>
</gene>
<dbReference type="Proteomes" id="UP001165488">
    <property type="component" value="Unassembled WGS sequence"/>
</dbReference>
<dbReference type="Pfam" id="PF01541">
    <property type="entry name" value="GIY-YIG"/>
    <property type="match status" value="1"/>
</dbReference>
<accession>A0ABS9UPQ0</accession>
<name>A0ABS9UPQ0_9BACT</name>
<dbReference type="Gene3D" id="3.40.1440.10">
    <property type="entry name" value="GIY-YIG endonuclease"/>
    <property type="match status" value="1"/>
</dbReference>
<evidence type="ECO:0000313" key="3">
    <source>
        <dbReference type="Proteomes" id="UP001165488"/>
    </source>
</evidence>
<evidence type="ECO:0000313" key="2">
    <source>
        <dbReference type="EMBL" id="MCH7398606.1"/>
    </source>
</evidence>
<dbReference type="SUPFAM" id="SSF82771">
    <property type="entry name" value="GIY-YIG endonuclease"/>
    <property type="match status" value="1"/>
</dbReference>
<organism evidence="2 3">
    <name type="scientific">Belliella calami</name>
    <dbReference type="NCBI Taxonomy" id="2923436"/>
    <lineage>
        <taxon>Bacteria</taxon>
        <taxon>Pseudomonadati</taxon>
        <taxon>Bacteroidota</taxon>
        <taxon>Cytophagia</taxon>
        <taxon>Cytophagales</taxon>
        <taxon>Cyclobacteriaceae</taxon>
        <taxon>Belliella</taxon>
    </lineage>
</organism>
<feature type="domain" description="GIY-YIG" evidence="1">
    <location>
        <begin position="1"/>
        <end position="55"/>
    </location>
</feature>
<keyword evidence="3" id="KW-1185">Reference proteome</keyword>
<dbReference type="InterPro" id="IPR035901">
    <property type="entry name" value="GIY-YIG_endonuc_sf"/>
</dbReference>
<dbReference type="InterPro" id="IPR000305">
    <property type="entry name" value="GIY-YIG_endonuc"/>
</dbReference>
<protein>
    <submittedName>
        <fullName evidence="2">GIY-YIG nuclease family protein</fullName>
    </submittedName>
</protein>
<comment type="caution">
    <text evidence="2">The sequence shown here is derived from an EMBL/GenBank/DDBJ whole genome shotgun (WGS) entry which is preliminary data.</text>
</comment>